<dbReference type="Pfam" id="PF00176">
    <property type="entry name" value="SNF2-rel_dom"/>
    <property type="match status" value="1"/>
</dbReference>
<dbReference type="GO" id="GO:0005524">
    <property type="term" value="F:ATP binding"/>
    <property type="evidence" value="ECO:0007669"/>
    <property type="project" value="InterPro"/>
</dbReference>
<dbReference type="OrthoDB" id="4161576at2759"/>
<dbReference type="InterPro" id="IPR038718">
    <property type="entry name" value="SNF2-like_sf"/>
</dbReference>
<dbReference type="Gene3D" id="3.40.50.10810">
    <property type="entry name" value="Tandem AAA-ATPase domain"/>
    <property type="match status" value="1"/>
</dbReference>
<dbReference type="GeneID" id="25311949"/>
<accession>A0A0D2GQ77</accession>
<dbReference type="VEuPathDB" id="FungiDB:Z517_12459"/>
<dbReference type="InterPro" id="IPR000330">
    <property type="entry name" value="SNF2_N"/>
</dbReference>
<protein>
    <recommendedName>
        <fullName evidence="4">SNF2 N-terminal domain-containing protein</fullName>
    </recommendedName>
</protein>
<dbReference type="InterPro" id="IPR027417">
    <property type="entry name" value="P-loop_NTPase"/>
</dbReference>
<keyword evidence="2" id="KW-0067">ATP-binding</keyword>
<dbReference type="AlphaFoldDB" id="A0A0D2GQ77"/>
<dbReference type="RefSeq" id="XP_013278327.1">
    <property type="nucleotide sequence ID" value="XM_013422873.1"/>
</dbReference>
<evidence type="ECO:0000256" key="1">
    <source>
        <dbReference type="ARBA" id="ARBA00022741"/>
    </source>
</evidence>
<evidence type="ECO:0000256" key="2">
    <source>
        <dbReference type="ARBA" id="ARBA00022840"/>
    </source>
</evidence>
<dbReference type="Proteomes" id="UP000053029">
    <property type="component" value="Unassembled WGS sequence"/>
</dbReference>
<dbReference type="SUPFAM" id="SSF52540">
    <property type="entry name" value="P-loop containing nucleoside triphosphate hydrolases"/>
    <property type="match status" value="1"/>
</dbReference>
<proteinExistence type="predicted"/>
<dbReference type="EMBL" id="KN846977">
    <property type="protein sequence ID" value="KIW74519.1"/>
    <property type="molecule type" value="Genomic_DNA"/>
</dbReference>
<evidence type="ECO:0000313" key="6">
    <source>
        <dbReference type="Proteomes" id="UP000053029"/>
    </source>
</evidence>
<gene>
    <name evidence="5" type="ORF">Z517_12459</name>
</gene>
<sequence length="124" mass="14192">MAYETYIKRTLTSIKKSIEDKFHDDSINTLPGDVNATTSTATADLPPEEDDAGLREESDDYTVYTSLFTGLFYRVVYDEAYKVKNPKTMNAIAIEKLYALKKWFITATPIVNRVSDLLEYLYLL</sequence>
<name>A0A0D2GQ77_9EURO</name>
<evidence type="ECO:0000256" key="3">
    <source>
        <dbReference type="SAM" id="MobiDB-lite"/>
    </source>
</evidence>
<feature type="domain" description="SNF2 N-terminal" evidence="4">
    <location>
        <begin position="72"/>
        <end position="121"/>
    </location>
</feature>
<dbReference type="HOGENOM" id="CLU_2003980_0_0_1"/>
<evidence type="ECO:0000259" key="4">
    <source>
        <dbReference type="Pfam" id="PF00176"/>
    </source>
</evidence>
<reference evidence="5 6" key="1">
    <citation type="submission" date="2015-01" db="EMBL/GenBank/DDBJ databases">
        <title>The Genome Sequence of Fonsecaea pedrosoi CBS 271.37.</title>
        <authorList>
            <consortium name="The Broad Institute Genomics Platform"/>
            <person name="Cuomo C."/>
            <person name="de Hoog S."/>
            <person name="Gorbushina A."/>
            <person name="Stielow B."/>
            <person name="Teixiera M."/>
            <person name="Abouelleil A."/>
            <person name="Chapman S.B."/>
            <person name="Priest M."/>
            <person name="Young S.K."/>
            <person name="Wortman J."/>
            <person name="Nusbaum C."/>
            <person name="Birren B."/>
        </authorList>
    </citation>
    <scope>NUCLEOTIDE SEQUENCE [LARGE SCALE GENOMIC DNA]</scope>
    <source>
        <strain evidence="5 6">CBS 271.37</strain>
    </source>
</reference>
<organism evidence="5 6">
    <name type="scientific">Fonsecaea pedrosoi CBS 271.37</name>
    <dbReference type="NCBI Taxonomy" id="1442368"/>
    <lineage>
        <taxon>Eukaryota</taxon>
        <taxon>Fungi</taxon>
        <taxon>Dikarya</taxon>
        <taxon>Ascomycota</taxon>
        <taxon>Pezizomycotina</taxon>
        <taxon>Eurotiomycetes</taxon>
        <taxon>Chaetothyriomycetidae</taxon>
        <taxon>Chaetothyriales</taxon>
        <taxon>Herpotrichiellaceae</taxon>
        <taxon>Fonsecaea</taxon>
    </lineage>
</organism>
<keyword evidence="1" id="KW-0547">Nucleotide-binding</keyword>
<dbReference type="STRING" id="1442368.A0A0D2GQ77"/>
<feature type="region of interest" description="Disordered" evidence="3">
    <location>
        <begin position="32"/>
        <end position="56"/>
    </location>
</feature>
<keyword evidence="6" id="KW-1185">Reference proteome</keyword>
<evidence type="ECO:0000313" key="5">
    <source>
        <dbReference type="EMBL" id="KIW74519.1"/>
    </source>
</evidence>